<accession>A0A4S2K5Z2</accession>
<reference evidence="2 3" key="1">
    <citation type="journal article" date="2019" name="Philos. Trans. R. Soc. Lond., B, Biol. Sci.">
        <title>Ant behaviour and brain gene expression of defending hosts depend on the ecological success of the intruding social parasite.</title>
        <authorList>
            <person name="Kaur R."/>
            <person name="Stoldt M."/>
            <person name="Jongepier E."/>
            <person name="Feldmeyer B."/>
            <person name="Menzel F."/>
            <person name="Bornberg-Bauer E."/>
            <person name="Foitzik S."/>
        </authorList>
    </citation>
    <scope>NUCLEOTIDE SEQUENCE [LARGE SCALE GENOMIC DNA]</scope>
    <source>
        <tissue evidence="2">Whole body</tissue>
    </source>
</reference>
<dbReference type="AlphaFoldDB" id="A0A4S2K5Z2"/>
<feature type="compositionally biased region" description="Basic and acidic residues" evidence="1">
    <location>
        <begin position="14"/>
        <end position="25"/>
    </location>
</feature>
<dbReference type="EMBL" id="QBLH01003153">
    <property type="protein sequence ID" value="TGZ44731.1"/>
    <property type="molecule type" value="Genomic_DNA"/>
</dbReference>
<feature type="compositionally biased region" description="Basic and acidic residues" evidence="1">
    <location>
        <begin position="157"/>
        <end position="167"/>
    </location>
</feature>
<protein>
    <submittedName>
        <fullName evidence="2">Uncharacterized protein</fullName>
    </submittedName>
</protein>
<dbReference type="Proteomes" id="UP000310200">
    <property type="component" value="Unassembled WGS sequence"/>
</dbReference>
<keyword evidence="3" id="KW-1185">Reference proteome</keyword>
<feature type="region of interest" description="Disordered" evidence="1">
    <location>
        <begin position="157"/>
        <end position="212"/>
    </location>
</feature>
<feature type="region of interest" description="Disordered" evidence="1">
    <location>
        <begin position="14"/>
        <end position="61"/>
    </location>
</feature>
<evidence type="ECO:0000313" key="2">
    <source>
        <dbReference type="EMBL" id="TGZ44731.1"/>
    </source>
</evidence>
<organism evidence="2 3">
    <name type="scientific">Temnothorax longispinosus</name>
    <dbReference type="NCBI Taxonomy" id="300112"/>
    <lineage>
        <taxon>Eukaryota</taxon>
        <taxon>Metazoa</taxon>
        <taxon>Ecdysozoa</taxon>
        <taxon>Arthropoda</taxon>
        <taxon>Hexapoda</taxon>
        <taxon>Insecta</taxon>
        <taxon>Pterygota</taxon>
        <taxon>Neoptera</taxon>
        <taxon>Endopterygota</taxon>
        <taxon>Hymenoptera</taxon>
        <taxon>Apocrita</taxon>
        <taxon>Aculeata</taxon>
        <taxon>Formicoidea</taxon>
        <taxon>Formicidae</taxon>
        <taxon>Myrmicinae</taxon>
        <taxon>Temnothorax</taxon>
    </lineage>
</organism>
<gene>
    <name evidence="2" type="ORF">DBV15_09161</name>
</gene>
<evidence type="ECO:0000313" key="3">
    <source>
        <dbReference type="Proteomes" id="UP000310200"/>
    </source>
</evidence>
<comment type="caution">
    <text evidence="2">The sequence shown here is derived from an EMBL/GenBank/DDBJ whole genome shotgun (WGS) entry which is preliminary data.</text>
</comment>
<sequence>MVLSRYRAVRFPQERSVKGQRDLSKRGGRAIDGSGERGRYRSAPREDQTRGGTRDKPGVRRRGVRVNVPLLACVASRGERGRGRGGLPYLRTIYDSRLWRNTAALLPRHCPAKRPVCRAAGPRPVAVEYLESASPRSAPSAAARVSAMIATVVRDWEERESQRESERGKKRNDRTLQSSDAVVRSVGRSARSARQINRPGFTDAAGVSFERE</sequence>
<name>A0A4S2K5Z2_9HYME</name>
<feature type="compositionally biased region" description="Low complexity" evidence="1">
    <location>
        <begin position="178"/>
        <end position="194"/>
    </location>
</feature>
<proteinExistence type="predicted"/>
<feature type="compositionally biased region" description="Basic and acidic residues" evidence="1">
    <location>
        <begin position="34"/>
        <end position="58"/>
    </location>
</feature>
<evidence type="ECO:0000256" key="1">
    <source>
        <dbReference type="SAM" id="MobiDB-lite"/>
    </source>
</evidence>